<feature type="compositionally biased region" description="Polar residues" evidence="1">
    <location>
        <begin position="1"/>
        <end position="12"/>
    </location>
</feature>
<organism evidence="2 3">
    <name type="scientific">Trifolium medium</name>
    <dbReference type="NCBI Taxonomy" id="97028"/>
    <lineage>
        <taxon>Eukaryota</taxon>
        <taxon>Viridiplantae</taxon>
        <taxon>Streptophyta</taxon>
        <taxon>Embryophyta</taxon>
        <taxon>Tracheophyta</taxon>
        <taxon>Spermatophyta</taxon>
        <taxon>Magnoliopsida</taxon>
        <taxon>eudicotyledons</taxon>
        <taxon>Gunneridae</taxon>
        <taxon>Pentapetalae</taxon>
        <taxon>rosids</taxon>
        <taxon>fabids</taxon>
        <taxon>Fabales</taxon>
        <taxon>Fabaceae</taxon>
        <taxon>Papilionoideae</taxon>
        <taxon>50 kb inversion clade</taxon>
        <taxon>NPAAA clade</taxon>
        <taxon>Hologalegina</taxon>
        <taxon>IRL clade</taxon>
        <taxon>Trifolieae</taxon>
        <taxon>Trifolium</taxon>
    </lineage>
</organism>
<dbReference type="Proteomes" id="UP000265520">
    <property type="component" value="Unassembled WGS sequence"/>
</dbReference>
<dbReference type="EMBL" id="LXQA010578184">
    <property type="protein sequence ID" value="MCI60249.1"/>
    <property type="molecule type" value="Genomic_DNA"/>
</dbReference>
<comment type="caution">
    <text evidence="2">The sequence shown here is derived from an EMBL/GenBank/DDBJ whole genome shotgun (WGS) entry which is preliminary data.</text>
</comment>
<evidence type="ECO:0000313" key="3">
    <source>
        <dbReference type="Proteomes" id="UP000265520"/>
    </source>
</evidence>
<sequence>PKRSQAKSQTVRTGGGREDQSRDPKVAQRQVHLNSQ</sequence>
<name>A0A392TGF9_9FABA</name>
<keyword evidence="3" id="KW-1185">Reference proteome</keyword>
<evidence type="ECO:0000313" key="2">
    <source>
        <dbReference type="EMBL" id="MCI60249.1"/>
    </source>
</evidence>
<feature type="compositionally biased region" description="Basic and acidic residues" evidence="1">
    <location>
        <begin position="15"/>
        <end position="26"/>
    </location>
</feature>
<dbReference type="AlphaFoldDB" id="A0A392TGF9"/>
<evidence type="ECO:0000256" key="1">
    <source>
        <dbReference type="SAM" id="MobiDB-lite"/>
    </source>
</evidence>
<feature type="non-terminal residue" evidence="2">
    <location>
        <position position="1"/>
    </location>
</feature>
<feature type="region of interest" description="Disordered" evidence="1">
    <location>
        <begin position="1"/>
        <end position="36"/>
    </location>
</feature>
<proteinExistence type="predicted"/>
<accession>A0A392TGF9</accession>
<protein>
    <submittedName>
        <fullName evidence="2">Uncharacterized protein</fullName>
    </submittedName>
</protein>
<feature type="non-terminal residue" evidence="2">
    <location>
        <position position="36"/>
    </location>
</feature>
<reference evidence="2 3" key="1">
    <citation type="journal article" date="2018" name="Front. Plant Sci.">
        <title>Red Clover (Trifolium pratense) and Zigzag Clover (T. medium) - A Picture of Genomic Similarities and Differences.</title>
        <authorList>
            <person name="Dluhosova J."/>
            <person name="Istvanek J."/>
            <person name="Nedelnik J."/>
            <person name="Repkova J."/>
        </authorList>
    </citation>
    <scope>NUCLEOTIDE SEQUENCE [LARGE SCALE GENOMIC DNA]</scope>
    <source>
        <strain evidence="3">cv. 10/8</strain>
        <tissue evidence="2">Leaf</tissue>
    </source>
</reference>